<proteinExistence type="predicted"/>
<gene>
    <name evidence="1" type="ORF">C5O18_06580</name>
</gene>
<dbReference type="SUPFAM" id="SSF51735">
    <property type="entry name" value="NAD(P)-binding Rossmann-fold domains"/>
    <property type="match status" value="1"/>
</dbReference>
<dbReference type="Proteomes" id="UP000243900">
    <property type="component" value="Unassembled WGS sequence"/>
</dbReference>
<reference evidence="2" key="1">
    <citation type="submission" date="2018-02" db="EMBL/GenBank/DDBJ databases">
        <title>Genome sequencing of Solimonas sp. HR-BB.</title>
        <authorList>
            <person name="Lee Y."/>
            <person name="Jeon C.O."/>
        </authorList>
    </citation>
    <scope>NUCLEOTIDE SEQUENCE [LARGE SCALE GENOMIC DNA]</scope>
    <source>
        <strain evidence="2">HR-E</strain>
    </source>
</reference>
<dbReference type="InterPro" id="IPR036291">
    <property type="entry name" value="NAD(P)-bd_dom_sf"/>
</dbReference>
<dbReference type="AlphaFoldDB" id="A0A2P6AS51"/>
<protein>
    <submittedName>
        <fullName evidence="1">Short-chain dehydrogenase</fullName>
    </submittedName>
</protein>
<sequence length="80" mass="8629">MTDLAGKVVWVTGASGGLGEGLALQAALRGAKLVLSARRESELERVRQRCPRPHEVALLPLDLERMDDPAEVVRRAGSLL</sequence>
<dbReference type="PANTHER" id="PTHR44269:SF1">
    <property type="entry name" value="DEHYDROGENASE_REDUCTASE SDR FAMILY MEMBER 7"/>
    <property type="match status" value="1"/>
</dbReference>
<keyword evidence="2" id="KW-1185">Reference proteome</keyword>
<name>A0A2P6AS51_9GAMM</name>
<organism evidence="1 2">
    <name type="scientific">Amnimonas aquatica</name>
    <dbReference type="NCBI Taxonomy" id="2094561"/>
    <lineage>
        <taxon>Bacteria</taxon>
        <taxon>Pseudomonadati</taxon>
        <taxon>Pseudomonadota</taxon>
        <taxon>Gammaproteobacteria</taxon>
        <taxon>Moraxellales</taxon>
        <taxon>Moraxellaceae</taxon>
        <taxon>Amnimonas</taxon>
    </lineage>
</organism>
<dbReference type="InterPro" id="IPR053011">
    <property type="entry name" value="SDR_family_member_7"/>
</dbReference>
<dbReference type="OrthoDB" id="9810734at2"/>
<feature type="non-terminal residue" evidence="1">
    <location>
        <position position="80"/>
    </location>
</feature>
<dbReference type="EMBL" id="PTQZ01000144">
    <property type="protein sequence ID" value="PQA40160.1"/>
    <property type="molecule type" value="Genomic_DNA"/>
</dbReference>
<dbReference type="InterPro" id="IPR002347">
    <property type="entry name" value="SDR_fam"/>
</dbReference>
<comment type="caution">
    <text evidence="1">The sequence shown here is derived from an EMBL/GenBank/DDBJ whole genome shotgun (WGS) entry which is preliminary data.</text>
</comment>
<dbReference type="Pfam" id="PF00106">
    <property type="entry name" value="adh_short"/>
    <property type="match status" value="1"/>
</dbReference>
<dbReference type="RefSeq" id="WP_146089248.1">
    <property type="nucleotide sequence ID" value="NZ_PTQZ01000144.1"/>
</dbReference>
<accession>A0A2P6AS51</accession>
<evidence type="ECO:0000313" key="2">
    <source>
        <dbReference type="Proteomes" id="UP000243900"/>
    </source>
</evidence>
<dbReference type="PANTHER" id="PTHR44269">
    <property type="entry name" value="DEHYDROGENASE/REDUCTASE SDR FAMILY MEMBER 7-RELATED"/>
    <property type="match status" value="1"/>
</dbReference>
<evidence type="ECO:0000313" key="1">
    <source>
        <dbReference type="EMBL" id="PQA40160.1"/>
    </source>
</evidence>
<dbReference type="Gene3D" id="3.40.50.720">
    <property type="entry name" value="NAD(P)-binding Rossmann-like Domain"/>
    <property type="match status" value="1"/>
</dbReference>